<dbReference type="OrthoDB" id="9795302at2"/>
<dbReference type="Gene3D" id="1.10.1060.10">
    <property type="entry name" value="Alpha-helical ferredoxin"/>
    <property type="match status" value="1"/>
</dbReference>
<dbReference type="PANTHER" id="PTHR40447">
    <property type="entry name" value="ANAEROBIC SULFITE REDUCTASE SUBUNIT A"/>
    <property type="match status" value="1"/>
</dbReference>
<keyword evidence="6" id="KW-1185">Reference proteome</keyword>
<organism evidence="5 6">
    <name type="scientific">Candidatus Macondimonas diazotrophica</name>
    <dbReference type="NCBI Taxonomy" id="2305248"/>
    <lineage>
        <taxon>Bacteria</taxon>
        <taxon>Pseudomonadati</taxon>
        <taxon>Pseudomonadota</taxon>
        <taxon>Gammaproteobacteria</taxon>
        <taxon>Chromatiales</taxon>
        <taxon>Ectothiorhodospiraceae</taxon>
        <taxon>Candidatus Macondimonas</taxon>
    </lineage>
</organism>
<dbReference type="InterPro" id="IPR017900">
    <property type="entry name" value="4Fe4S_Fe_S_CS"/>
</dbReference>
<evidence type="ECO:0000313" key="5">
    <source>
        <dbReference type="EMBL" id="TFZ82769.1"/>
    </source>
</evidence>
<proteinExistence type="predicted"/>
<keyword evidence="1" id="KW-0479">Metal-binding</keyword>
<dbReference type="Proteomes" id="UP000297890">
    <property type="component" value="Unassembled WGS sequence"/>
</dbReference>
<evidence type="ECO:0000313" key="6">
    <source>
        <dbReference type="Proteomes" id="UP000297890"/>
    </source>
</evidence>
<evidence type="ECO:0000256" key="3">
    <source>
        <dbReference type="ARBA" id="ARBA00023014"/>
    </source>
</evidence>
<dbReference type="InterPro" id="IPR017896">
    <property type="entry name" value="4Fe4S_Fe-S-bd"/>
</dbReference>
<evidence type="ECO:0000256" key="1">
    <source>
        <dbReference type="ARBA" id="ARBA00022723"/>
    </source>
</evidence>
<dbReference type="SUPFAM" id="SSF46548">
    <property type="entry name" value="alpha-helical ferredoxin"/>
    <property type="match status" value="1"/>
</dbReference>
<protein>
    <submittedName>
        <fullName evidence="5">Sulfite reductase subunit A</fullName>
    </submittedName>
</protein>
<keyword evidence="3" id="KW-0411">Iron-sulfur</keyword>
<reference evidence="5 6" key="1">
    <citation type="journal article" date="2019" name="ISME J.">
        <title>Candidatus Macondimonas diazotrophica, a novel gammaproteobacterial genus dominating crude-oil-contaminated coastal sediments.</title>
        <authorList>
            <person name="Karthikeyan S."/>
            <person name="Konstantinidis K."/>
        </authorList>
    </citation>
    <scope>NUCLEOTIDE SEQUENCE [LARGE SCALE GENOMIC DNA]</scope>
    <source>
        <strain evidence="5 6">KTK01</strain>
    </source>
</reference>
<dbReference type="EMBL" id="SRIO01000007">
    <property type="protein sequence ID" value="TFZ82769.1"/>
    <property type="molecule type" value="Genomic_DNA"/>
</dbReference>
<evidence type="ECO:0000256" key="2">
    <source>
        <dbReference type="ARBA" id="ARBA00023004"/>
    </source>
</evidence>
<feature type="domain" description="4Fe-4S ferredoxin-type" evidence="4">
    <location>
        <begin position="331"/>
        <end position="359"/>
    </location>
</feature>
<dbReference type="GO" id="GO:0046872">
    <property type="term" value="F:metal ion binding"/>
    <property type="evidence" value="ECO:0007669"/>
    <property type="project" value="UniProtKB-KW"/>
</dbReference>
<sequence>MLDLPGLERLLDNLMSAGHAVVGPTVRDGVIVYDTLTGVESLPRGWHDEQRPGYYRLHHRIDENRLFDHTVGPHSWKRFTHPATESQVRISRTPDGRLHFESLVKNPPPTALIGVRPCELAALSVQDRVLADAEHADASYQRRRAAMFVVAVQCGRAGGTCFCADMGTGPRATTGFDLALTELVSSAGTVRWHVEAGSARGAELLGQLPATPAQPSDRQAAEQVWAGTRDQMATRMPAQGVRELLYQKLDDPHWESLESRCLACGNCTAVCPTCYCTRVVDAVDPVGGTAERRQEWESCFNPEFSHLPGGSVRGSIASRYRQWITHKLASWHDQFGSSGCVGCGRCISWCPVGIDITAEVAALRATPAQTHGVTAPSESDHGSC</sequence>
<dbReference type="InterPro" id="IPR009051">
    <property type="entry name" value="Helical_ferredxn"/>
</dbReference>
<dbReference type="Pfam" id="PF17179">
    <property type="entry name" value="Fer4_22"/>
    <property type="match status" value="1"/>
</dbReference>
<keyword evidence="2" id="KW-0408">Iron</keyword>
<gene>
    <name evidence="5" type="ORF">E4680_07110</name>
</gene>
<feature type="domain" description="4Fe-4S ferredoxin-type" evidence="4">
    <location>
        <begin position="250"/>
        <end position="282"/>
    </location>
</feature>
<dbReference type="AlphaFoldDB" id="A0A4Z0FAV2"/>
<dbReference type="PANTHER" id="PTHR40447:SF1">
    <property type="entry name" value="ANAEROBIC SULFITE REDUCTASE SUBUNIT A"/>
    <property type="match status" value="1"/>
</dbReference>
<comment type="caution">
    <text evidence="5">The sequence shown here is derived from an EMBL/GenBank/DDBJ whole genome shotgun (WGS) entry which is preliminary data.</text>
</comment>
<name>A0A4Z0FAV2_9GAMM</name>
<accession>A0A4Z0FAV2</accession>
<evidence type="ECO:0000259" key="4">
    <source>
        <dbReference type="PROSITE" id="PS51379"/>
    </source>
</evidence>
<dbReference type="PROSITE" id="PS00198">
    <property type="entry name" value="4FE4S_FER_1"/>
    <property type="match status" value="2"/>
</dbReference>
<dbReference type="GO" id="GO:0051536">
    <property type="term" value="F:iron-sulfur cluster binding"/>
    <property type="evidence" value="ECO:0007669"/>
    <property type="project" value="UniProtKB-KW"/>
</dbReference>
<dbReference type="RefSeq" id="WP_135281756.1">
    <property type="nucleotide sequence ID" value="NZ_SRIO01000007.1"/>
</dbReference>
<dbReference type="PROSITE" id="PS51379">
    <property type="entry name" value="4FE4S_FER_2"/>
    <property type="match status" value="2"/>
</dbReference>